<dbReference type="EMBL" id="LDPH01000036">
    <property type="protein sequence ID" value="KLV21699.1"/>
    <property type="molecule type" value="Genomic_DNA"/>
</dbReference>
<comment type="caution">
    <text evidence="1">The sequence shown here is derived from an EMBL/GenBank/DDBJ whole genome shotgun (WGS) entry which is preliminary data.</text>
</comment>
<dbReference type="OrthoDB" id="2967651at2"/>
<evidence type="ECO:0008006" key="4">
    <source>
        <dbReference type="Google" id="ProtNLM"/>
    </source>
</evidence>
<gene>
    <name evidence="1" type="ORF">ABW02_22895</name>
    <name evidence="2" type="ORF">KD144_08330</name>
</gene>
<dbReference type="InterPro" id="IPR036873">
    <property type="entry name" value="Rhodanese-like_dom_sf"/>
</dbReference>
<keyword evidence="3" id="KW-1185">Reference proteome</keyword>
<name>A0A0J1I6W2_NIACI</name>
<evidence type="ECO:0000313" key="1">
    <source>
        <dbReference type="EMBL" id="KLV21699.1"/>
    </source>
</evidence>
<protein>
    <recommendedName>
        <fullName evidence="4">Rhodanese domain-containing protein</fullName>
    </recommendedName>
</protein>
<dbReference type="PATRIC" id="fig|1397.4.peg.3699"/>
<dbReference type="RefSeq" id="WP_016204402.1">
    <property type="nucleotide sequence ID" value="NZ_JAGTPX020000007.1"/>
</dbReference>
<dbReference type="AlphaFoldDB" id="A0A0J1I6W2"/>
<dbReference type="Proteomes" id="UP000036045">
    <property type="component" value="Unassembled WGS sequence"/>
</dbReference>
<dbReference type="SUPFAM" id="SSF52821">
    <property type="entry name" value="Rhodanese/Cell cycle control phosphatase"/>
    <property type="match status" value="1"/>
</dbReference>
<organism evidence="1 3">
    <name type="scientific">Niallia circulans</name>
    <name type="common">Bacillus circulans</name>
    <dbReference type="NCBI Taxonomy" id="1397"/>
    <lineage>
        <taxon>Bacteria</taxon>
        <taxon>Bacillati</taxon>
        <taxon>Bacillota</taxon>
        <taxon>Bacilli</taxon>
        <taxon>Bacillales</taxon>
        <taxon>Bacillaceae</taxon>
        <taxon>Niallia</taxon>
    </lineage>
</organism>
<sequence>MIVAIIMSAIIVALFKRHFPVFRVENITNHVDMGTSIVVDVRDYIESHNSPIERAINVPVAYLNRFYSEIPKSDLIVVASNRLERNLAIRFLRKRDFKVVGYLITNQTQTVLKENQLNKESYC</sequence>
<evidence type="ECO:0000313" key="3">
    <source>
        <dbReference type="Proteomes" id="UP000036045"/>
    </source>
</evidence>
<reference evidence="1 3" key="1">
    <citation type="submission" date="2015-05" db="EMBL/GenBank/DDBJ databases">
        <title>Whole genome sequence and identification of bacterial endophytes from Costus igneus.</title>
        <authorList>
            <person name="Lee Y.P."/>
            <person name="Gan H.M."/>
            <person name="Eng W."/>
            <person name="Wheatley M.S."/>
            <person name="Caraballo A."/>
            <person name="Polter S."/>
            <person name="Savka M.A."/>
            <person name="Hudson A.O."/>
        </authorList>
    </citation>
    <scope>NUCLEOTIDE SEQUENCE [LARGE SCALE GENOMIC DNA]</scope>
    <source>
        <strain evidence="1 3">RIT379</strain>
    </source>
</reference>
<evidence type="ECO:0000313" key="2">
    <source>
        <dbReference type="EMBL" id="MBR8669546.1"/>
    </source>
</evidence>
<proteinExistence type="predicted"/>
<dbReference type="EMBL" id="JAGTPX010000006">
    <property type="protein sequence ID" value="MBR8669546.1"/>
    <property type="molecule type" value="Genomic_DNA"/>
</dbReference>
<reference evidence="2" key="2">
    <citation type="submission" date="2021-04" db="EMBL/GenBank/DDBJ databases">
        <title>Genomic analysis of electroactive and textile dye degrading Bacillus circulans strain: DC10 isolated from constructed wetland-microbial fuel cells treating textile dye wastewaters.</title>
        <authorList>
            <person name="Patel D.U."/>
            <person name="Desai C.R."/>
        </authorList>
    </citation>
    <scope>NUCLEOTIDE SEQUENCE</scope>
    <source>
        <strain evidence="2">DC10</strain>
    </source>
</reference>
<accession>A0A0J1I6W2</accession>
<dbReference type="Gene3D" id="3.40.250.10">
    <property type="entry name" value="Rhodanese-like domain"/>
    <property type="match status" value="1"/>
</dbReference>